<evidence type="ECO:0000313" key="3">
    <source>
        <dbReference type="EMBL" id="GAA5800689.1"/>
    </source>
</evidence>
<feature type="domain" description="Nucleoplasmin-like" evidence="2">
    <location>
        <begin position="13"/>
        <end position="100"/>
    </location>
</feature>
<keyword evidence="1" id="KW-0472">Membrane</keyword>
<dbReference type="Proteomes" id="UP001476247">
    <property type="component" value="Unassembled WGS sequence"/>
</dbReference>
<accession>A0ABP9Y110</accession>
<evidence type="ECO:0000313" key="4">
    <source>
        <dbReference type="Proteomes" id="UP001476247"/>
    </source>
</evidence>
<evidence type="ECO:0000259" key="2">
    <source>
        <dbReference type="Pfam" id="PF17800"/>
    </source>
</evidence>
<dbReference type="EMBL" id="BAABUJ010000016">
    <property type="protein sequence ID" value="GAA5800689.1"/>
    <property type="molecule type" value="Genomic_DNA"/>
</dbReference>
<protein>
    <recommendedName>
        <fullName evidence="2">Nucleoplasmin-like domain-containing protein</fullName>
    </recommendedName>
</protein>
<dbReference type="Gene3D" id="2.60.120.340">
    <property type="entry name" value="Nucleoplasmin core domain"/>
    <property type="match status" value="1"/>
</dbReference>
<organism evidence="3 4">
    <name type="scientific">Helicostylum pulchrum</name>
    <dbReference type="NCBI Taxonomy" id="562976"/>
    <lineage>
        <taxon>Eukaryota</taxon>
        <taxon>Fungi</taxon>
        <taxon>Fungi incertae sedis</taxon>
        <taxon>Mucoromycota</taxon>
        <taxon>Mucoromycotina</taxon>
        <taxon>Mucoromycetes</taxon>
        <taxon>Mucorales</taxon>
        <taxon>Mucorineae</taxon>
        <taxon>Mucoraceae</taxon>
        <taxon>Helicostylum</taxon>
    </lineage>
</organism>
<proteinExistence type="predicted"/>
<reference evidence="3 4" key="1">
    <citation type="submission" date="2024-04" db="EMBL/GenBank/DDBJ databases">
        <title>genome sequences of Mucor flavus KT1a and Helicostylum pulchrum KT1b strains isolation_sourced from the surface of a dry-aged beef.</title>
        <authorList>
            <person name="Toyotome T."/>
            <person name="Hosono M."/>
            <person name="Torimaru M."/>
            <person name="Fukuda K."/>
            <person name="Mikami N."/>
        </authorList>
    </citation>
    <scope>NUCLEOTIDE SEQUENCE [LARGE SCALE GENOMIC DNA]</scope>
    <source>
        <strain evidence="3 4">KT1b</strain>
    </source>
</reference>
<keyword evidence="1" id="KW-1133">Transmembrane helix</keyword>
<sequence>MSTVRVVTIKNRFGLICHPGKTYAKTVNARFRIFMAALGEQVGDDKRTSTTVIVREKEFVLCTLIPNKTEEHPLDITFVGGEEVTFAVKGENAVHLSGIYLDLKNESDDVFIEGKYIPGRYREEVKAMSAAEVIESDKEVEDENEAYVVLASLAFLGSLAILTSVF</sequence>
<dbReference type="InterPro" id="IPR041232">
    <property type="entry name" value="NPL"/>
</dbReference>
<feature type="transmembrane region" description="Helical" evidence="1">
    <location>
        <begin position="146"/>
        <end position="165"/>
    </location>
</feature>
<comment type="caution">
    <text evidence="3">The sequence shown here is derived from an EMBL/GenBank/DDBJ whole genome shotgun (WGS) entry which is preliminary data.</text>
</comment>
<evidence type="ECO:0000256" key="1">
    <source>
        <dbReference type="SAM" id="Phobius"/>
    </source>
</evidence>
<keyword evidence="1" id="KW-0812">Transmembrane</keyword>
<name>A0ABP9Y110_9FUNG</name>
<gene>
    <name evidence="3" type="ORF">HPULCUR_006125</name>
</gene>
<keyword evidence="4" id="KW-1185">Reference proteome</keyword>
<dbReference type="Pfam" id="PF17800">
    <property type="entry name" value="NPL"/>
    <property type="match status" value="1"/>
</dbReference>